<dbReference type="EMBL" id="BGPR01052621">
    <property type="protein sequence ID" value="GBO29456.1"/>
    <property type="molecule type" value="Genomic_DNA"/>
</dbReference>
<feature type="compositionally biased region" description="Polar residues" evidence="1">
    <location>
        <begin position="162"/>
        <end position="176"/>
    </location>
</feature>
<feature type="region of interest" description="Disordered" evidence="1">
    <location>
        <begin position="150"/>
        <end position="176"/>
    </location>
</feature>
<evidence type="ECO:0000256" key="1">
    <source>
        <dbReference type="SAM" id="MobiDB-lite"/>
    </source>
</evidence>
<gene>
    <name evidence="2" type="ORF">AVEN_198957_1</name>
</gene>
<organism evidence="2 3">
    <name type="scientific">Araneus ventricosus</name>
    <name type="common">Orbweaver spider</name>
    <name type="synonym">Epeira ventricosa</name>
    <dbReference type="NCBI Taxonomy" id="182803"/>
    <lineage>
        <taxon>Eukaryota</taxon>
        <taxon>Metazoa</taxon>
        <taxon>Ecdysozoa</taxon>
        <taxon>Arthropoda</taxon>
        <taxon>Chelicerata</taxon>
        <taxon>Arachnida</taxon>
        <taxon>Araneae</taxon>
        <taxon>Araneomorphae</taxon>
        <taxon>Entelegynae</taxon>
        <taxon>Araneoidea</taxon>
        <taxon>Araneidae</taxon>
        <taxon>Araneus</taxon>
    </lineage>
</organism>
<reference evidence="2 3" key="1">
    <citation type="journal article" date="2019" name="Sci. Rep.">
        <title>Orb-weaving spider Araneus ventricosus genome elucidates the spidroin gene catalogue.</title>
        <authorList>
            <person name="Kono N."/>
            <person name="Nakamura H."/>
            <person name="Ohtoshi R."/>
            <person name="Moran D.A.P."/>
            <person name="Shinohara A."/>
            <person name="Yoshida Y."/>
            <person name="Fujiwara M."/>
            <person name="Mori M."/>
            <person name="Tomita M."/>
            <person name="Arakawa K."/>
        </authorList>
    </citation>
    <scope>NUCLEOTIDE SEQUENCE [LARGE SCALE GENOMIC DNA]</scope>
</reference>
<dbReference type="AlphaFoldDB" id="A0A4Y2VYV1"/>
<evidence type="ECO:0000313" key="2">
    <source>
        <dbReference type="EMBL" id="GBO29456.1"/>
    </source>
</evidence>
<protein>
    <submittedName>
        <fullName evidence="2">Uncharacterized protein</fullName>
    </submittedName>
</protein>
<comment type="caution">
    <text evidence="2">The sequence shown here is derived from an EMBL/GenBank/DDBJ whole genome shotgun (WGS) entry which is preliminary data.</text>
</comment>
<keyword evidence="3" id="KW-1185">Reference proteome</keyword>
<proteinExistence type="predicted"/>
<dbReference type="Proteomes" id="UP000499080">
    <property type="component" value="Unassembled WGS sequence"/>
</dbReference>
<name>A0A4Y2VYV1_ARAVE</name>
<accession>A0A4Y2VYV1</accession>
<sequence length="198" mass="22336">MHALYSRLIAGDSELRNCQIPVLIRRCNSGATCAVTSTHITIILESLPKPGDDTLGDSKFLGYFQLGRSTFQSSDNSTTEDKEGLFFLVKGKKKVVLWPFIKKHCHPETSVICTDSARQYYDVQNLFEEARHKKTKPQDMAVCGPERQVQYNQRPGKRKQTLQKGNRQQGNTKNAGTSITIEERGWIVSLGARDLDNF</sequence>
<evidence type="ECO:0000313" key="3">
    <source>
        <dbReference type="Proteomes" id="UP000499080"/>
    </source>
</evidence>